<dbReference type="Gene3D" id="3.30.460.10">
    <property type="entry name" value="Beta Polymerase, domain 2"/>
    <property type="match status" value="1"/>
</dbReference>
<dbReference type="Proteomes" id="UP000032309">
    <property type="component" value="Unassembled WGS sequence"/>
</dbReference>
<dbReference type="RefSeq" id="WP_052561632.1">
    <property type="nucleotide sequence ID" value="NZ_BAFN01000001.1"/>
</dbReference>
<comment type="caution">
    <text evidence="2">The sequence shown here is derived from an EMBL/GenBank/DDBJ whole genome shotgun (WGS) entry which is preliminary data.</text>
</comment>
<name>A0ABQ0JSQ7_9BACT</name>
<dbReference type="EMBL" id="BAFN01000001">
    <property type="protein sequence ID" value="GAN31759.1"/>
    <property type="molecule type" value="Genomic_DNA"/>
</dbReference>
<dbReference type="SUPFAM" id="SSF81301">
    <property type="entry name" value="Nucleotidyltransferase"/>
    <property type="match status" value="1"/>
</dbReference>
<feature type="domain" description="Polymerase nucleotidyl transferase" evidence="1">
    <location>
        <begin position="17"/>
        <end position="75"/>
    </location>
</feature>
<dbReference type="PANTHER" id="PTHR43449">
    <property type="entry name" value="NUCLEOTIDYLTRANSFERASE"/>
    <property type="match status" value="1"/>
</dbReference>
<proteinExistence type="predicted"/>
<keyword evidence="3" id="KW-1185">Reference proteome</keyword>
<protein>
    <submittedName>
        <fullName evidence="2">Nucleotidyltransferases</fullName>
    </submittedName>
</protein>
<dbReference type="InterPro" id="IPR043519">
    <property type="entry name" value="NT_sf"/>
</dbReference>
<dbReference type="CDD" id="cd05403">
    <property type="entry name" value="NT_KNTase_like"/>
    <property type="match status" value="1"/>
</dbReference>
<accession>A0ABQ0JSQ7</accession>
<dbReference type="Pfam" id="PF01909">
    <property type="entry name" value="NTP_transf_2"/>
    <property type="match status" value="1"/>
</dbReference>
<dbReference type="InterPro" id="IPR002934">
    <property type="entry name" value="Polymerase_NTP_transf_dom"/>
</dbReference>
<evidence type="ECO:0000313" key="2">
    <source>
        <dbReference type="EMBL" id="GAN31759.1"/>
    </source>
</evidence>
<evidence type="ECO:0000313" key="3">
    <source>
        <dbReference type="Proteomes" id="UP000032309"/>
    </source>
</evidence>
<sequence>MAIATDSVIEIAKRYIEVLEKNGIKIREAILFGSFVKGTAKEWSDIDVALVSPDFTGDRFEDRRRIVPLRRKIDSRIEPIPFRPEDFYDGGMLAEEIKRTGLRIPIKGLK</sequence>
<dbReference type="PANTHER" id="PTHR43449:SF1">
    <property type="entry name" value="POLYMERASE BETA NUCLEOTIDYLTRANSFERASE DOMAIN-CONTAINING PROTEIN"/>
    <property type="match status" value="1"/>
</dbReference>
<organism evidence="2 3">
    <name type="scientific">Candidatus Brocadia sinica JPN1</name>
    <dbReference type="NCBI Taxonomy" id="1197129"/>
    <lineage>
        <taxon>Bacteria</taxon>
        <taxon>Pseudomonadati</taxon>
        <taxon>Planctomycetota</taxon>
        <taxon>Candidatus Brocadiia</taxon>
        <taxon>Candidatus Brocadiales</taxon>
        <taxon>Candidatus Brocadiaceae</taxon>
        <taxon>Candidatus Brocadia</taxon>
    </lineage>
</organism>
<gene>
    <name evidence="2" type="ORF">BROSI_A0263</name>
</gene>
<evidence type="ECO:0000259" key="1">
    <source>
        <dbReference type="Pfam" id="PF01909"/>
    </source>
</evidence>
<reference evidence="3" key="1">
    <citation type="journal article" date="2015" name="Genome Announc.">
        <title>Draft Genome Sequence of an Anaerobic Ammonium-Oxidizing Bacterium, "Candidatus Brocadia sinica".</title>
        <authorList>
            <person name="Oshiki M."/>
            <person name="Shinyako-Hata K."/>
            <person name="Satoh H."/>
            <person name="Okabe S."/>
        </authorList>
    </citation>
    <scope>NUCLEOTIDE SEQUENCE [LARGE SCALE GENOMIC DNA]</scope>
    <source>
        <strain evidence="3">JPN1</strain>
    </source>
</reference>